<evidence type="ECO:0000256" key="1">
    <source>
        <dbReference type="SAM" id="MobiDB-lite"/>
    </source>
</evidence>
<dbReference type="RefSeq" id="WP_119702877.1">
    <property type="nucleotide sequence ID" value="NZ_JBHSOI010000001.1"/>
</dbReference>
<accession>A0A371P9Y8</accession>
<organism evidence="3 4">
    <name type="scientific">Aeromicrobium endophyticum</name>
    <dbReference type="NCBI Taxonomy" id="2292704"/>
    <lineage>
        <taxon>Bacteria</taxon>
        <taxon>Bacillati</taxon>
        <taxon>Actinomycetota</taxon>
        <taxon>Actinomycetes</taxon>
        <taxon>Propionibacteriales</taxon>
        <taxon>Nocardioidaceae</taxon>
        <taxon>Aeromicrobium</taxon>
    </lineage>
</organism>
<feature type="transmembrane region" description="Helical" evidence="2">
    <location>
        <begin position="217"/>
        <end position="238"/>
    </location>
</feature>
<keyword evidence="2" id="KW-1133">Transmembrane helix</keyword>
<feature type="transmembrane region" description="Helical" evidence="2">
    <location>
        <begin position="65"/>
        <end position="81"/>
    </location>
</feature>
<sequence>MSGLTGQPSTTECGCTPDELVCAHHLNLLAYKRAFAGTATSALPPLVLRPTLKTFWSEFDAWRKLYLAILVIGLPAGAYFGGAEGKWVLLFAAVLVGLCGVIVLTMLVKTVTLDPADRVVRARSWRGRTATLHVDDEMRAAAFQYLGYGVTSFTANLVLWTPTAHTRLDSRQWGVDQLDSIAFVLGVHVGGLYGDADIAEAFPGVVPKSVKHPVRTALVILGVLLALVIGLAALFIMLTQDDDDDAGDERPQLTSVEVNGPKPSSLPADVTARQDALDESLKKVFASDVAWTSASTIRPCDEQPGWQRENSYSVQEGARLPDDALADAFDTTVEKFGLVPVADDRASGLRLEPRTEYGSRSGAGARAYIRGFEATDSYAAFASASIYTQSDCVITTG</sequence>
<name>A0A371P9Y8_9ACTN</name>
<evidence type="ECO:0000256" key="2">
    <source>
        <dbReference type="SAM" id="Phobius"/>
    </source>
</evidence>
<dbReference type="EMBL" id="QUBR01000001">
    <property type="protein sequence ID" value="REK72764.1"/>
    <property type="molecule type" value="Genomic_DNA"/>
</dbReference>
<dbReference type="Proteomes" id="UP000265581">
    <property type="component" value="Unassembled WGS sequence"/>
</dbReference>
<keyword evidence="4" id="KW-1185">Reference proteome</keyword>
<proteinExistence type="predicted"/>
<keyword evidence="2" id="KW-0472">Membrane</keyword>
<feature type="region of interest" description="Disordered" evidence="1">
    <location>
        <begin position="246"/>
        <end position="268"/>
    </location>
</feature>
<keyword evidence="2" id="KW-0812">Transmembrane</keyword>
<evidence type="ECO:0000313" key="4">
    <source>
        <dbReference type="Proteomes" id="UP000265581"/>
    </source>
</evidence>
<dbReference type="AlphaFoldDB" id="A0A371P9Y8"/>
<dbReference type="OrthoDB" id="9758757at2"/>
<evidence type="ECO:0000313" key="3">
    <source>
        <dbReference type="EMBL" id="REK72764.1"/>
    </source>
</evidence>
<protein>
    <submittedName>
        <fullName evidence="3">Uncharacterized protein</fullName>
    </submittedName>
</protein>
<feature type="transmembrane region" description="Helical" evidence="2">
    <location>
        <begin position="87"/>
        <end position="108"/>
    </location>
</feature>
<gene>
    <name evidence="3" type="ORF">DX116_03950</name>
</gene>
<comment type="caution">
    <text evidence="3">The sequence shown here is derived from an EMBL/GenBank/DDBJ whole genome shotgun (WGS) entry which is preliminary data.</text>
</comment>
<reference evidence="3 4" key="1">
    <citation type="submission" date="2018-08" db="EMBL/GenBank/DDBJ databases">
        <title>Aeromicrobium sp. M2KJ-4, whole genome shotgun sequence.</title>
        <authorList>
            <person name="Tuo L."/>
        </authorList>
    </citation>
    <scope>NUCLEOTIDE SEQUENCE [LARGE SCALE GENOMIC DNA]</scope>
    <source>
        <strain evidence="3 4">M2KJ-4</strain>
    </source>
</reference>